<comment type="similarity">
    <text evidence="3">Belongs to the bacterial microcompartments protein family.</text>
</comment>
<dbReference type="CDD" id="cd07045">
    <property type="entry name" value="BMC_CcmK_like"/>
    <property type="match status" value="1"/>
</dbReference>
<dbReference type="Proteomes" id="UP000263232">
    <property type="component" value="Chromosome"/>
</dbReference>
<protein>
    <recommendedName>
        <fullName evidence="4">BMC domain-containing protein</fullName>
    </recommendedName>
</protein>
<dbReference type="SMART" id="SM00877">
    <property type="entry name" value="BMC"/>
    <property type="match status" value="1"/>
</dbReference>
<dbReference type="InterPro" id="IPR000249">
    <property type="entry name" value="BMC_dom"/>
</dbReference>
<dbReference type="InterPro" id="IPR037233">
    <property type="entry name" value="CcmK-like_sf"/>
</dbReference>
<dbReference type="SUPFAM" id="SSF143414">
    <property type="entry name" value="CcmK-like"/>
    <property type="match status" value="1"/>
</dbReference>
<evidence type="ECO:0000259" key="4">
    <source>
        <dbReference type="PROSITE" id="PS51930"/>
    </source>
</evidence>
<evidence type="ECO:0000256" key="1">
    <source>
        <dbReference type="ARBA" id="ARBA00024322"/>
    </source>
</evidence>
<dbReference type="PANTHER" id="PTHR33941">
    <property type="entry name" value="PROPANEDIOL UTILIZATION PROTEIN PDUA"/>
    <property type="match status" value="1"/>
</dbReference>
<feature type="domain" description="BMC" evidence="4">
    <location>
        <begin position="5"/>
        <end position="89"/>
    </location>
</feature>
<sequence length="225" mass="25165">MANIALGLIEIKGKLSAIVACDAALKAANVHLLDSQKIKGGITTIMVYGDVAAVQAAVDAGKTAVEHSGALRSTNVIPRLDDQVKEMLDRDISERNQMKQPEIHSESFLESQQEINLVDKSAAADDDYDYDYDYDYEIERSYSTEDTQVTSEVEATDEILADDKVLEETREKYTKEELHKLKVTELRTLAYRSNIESLKKSEIKYATKEQLVDSLLAEGVLRDDE</sequence>
<keyword evidence="2" id="KW-1283">Bacterial microcompartment</keyword>
<dbReference type="KEGG" id="abae:CL176_08830"/>
<dbReference type="EMBL" id="CP023434">
    <property type="protein sequence ID" value="AXY26096.1"/>
    <property type="molecule type" value="Genomic_DNA"/>
</dbReference>
<dbReference type="Pfam" id="PF00936">
    <property type="entry name" value="BMC"/>
    <property type="match status" value="1"/>
</dbReference>
<dbReference type="RefSeq" id="WP_118990993.1">
    <property type="nucleotide sequence ID" value="NZ_CP023434.1"/>
</dbReference>
<evidence type="ECO:0000256" key="2">
    <source>
        <dbReference type="ARBA" id="ARBA00024446"/>
    </source>
</evidence>
<gene>
    <name evidence="5" type="ORF">CL176_08830</name>
</gene>
<dbReference type="OrthoDB" id="9812608at2"/>
<dbReference type="PANTHER" id="PTHR33941:SF11">
    <property type="entry name" value="BACTERIAL MICROCOMPARTMENT SHELL PROTEIN PDUJ"/>
    <property type="match status" value="1"/>
</dbReference>
<organism evidence="5 6">
    <name type="scientific">Suicoccus acidiformans</name>
    <dbReference type="NCBI Taxonomy" id="2036206"/>
    <lineage>
        <taxon>Bacteria</taxon>
        <taxon>Bacillati</taxon>
        <taxon>Bacillota</taxon>
        <taxon>Bacilli</taxon>
        <taxon>Lactobacillales</taxon>
        <taxon>Aerococcaceae</taxon>
        <taxon>Suicoccus</taxon>
    </lineage>
</organism>
<proteinExistence type="inferred from homology"/>
<reference evidence="5 6" key="1">
    <citation type="submission" date="2017-09" db="EMBL/GenBank/DDBJ databases">
        <title>Complete genome sequence of Oxytococcus suis strain ZY16052.</title>
        <authorList>
            <person name="Li F."/>
        </authorList>
    </citation>
    <scope>NUCLEOTIDE SEQUENCE [LARGE SCALE GENOMIC DNA]</scope>
    <source>
        <strain evidence="5 6">ZY16052</strain>
    </source>
</reference>
<name>A0A347WLY9_9LACT</name>
<evidence type="ECO:0000256" key="3">
    <source>
        <dbReference type="PROSITE-ProRule" id="PRU01278"/>
    </source>
</evidence>
<evidence type="ECO:0000313" key="5">
    <source>
        <dbReference type="EMBL" id="AXY26096.1"/>
    </source>
</evidence>
<accession>A0A347WLY9</accession>
<comment type="subcellular location">
    <subcellularLocation>
        <location evidence="1">Bacterial microcompartment</location>
    </subcellularLocation>
</comment>
<dbReference type="PROSITE" id="PS51930">
    <property type="entry name" value="BMC_2"/>
    <property type="match status" value="1"/>
</dbReference>
<dbReference type="Gene3D" id="3.30.70.1710">
    <property type="match status" value="1"/>
</dbReference>
<dbReference type="AlphaFoldDB" id="A0A347WLY9"/>
<dbReference type="InterPro" id="IPR050575">
    <property type="entry name" value="BMC_shell"/>
</dbReference>
<dbReference type="InterPro" id="IPR044872">
    <property type="entry name" value="CcmK/CsoS1_BMC"/>
</dbReference>
<evidence type="ECO:0000313" key="6">
    <source>
        <dbReference type="Proteomes" id="UP000263232"/>
    </source>
</evidence>
<dbReference type="GO" id="GO:0031469">
    <property type="term" value="C:bacterial microcompartment"/>
    <property type="evidence" value="ECO:0007669"/>
    <property type="project" value="UniProtKB-SubCell"/>
</dbReference>
<keyword evidence="6" id="KW-1185">Reference proteome</keyword>